<dbReference type="InterPro" id="IPR036291">
    <property type="entry name" value="NAD(P)-bd_dom_sf"/>
</dbReference>
<evidence type="ECO:0000313" key="3">
    <source>
        <dbReference type="Proteomes" id="UP000253509"/>
    </source>
</evidence>
<feature type="region of interest" description="Disordered" evidence="1">
    <location>
        <begin position="312"/>
        <end position="335"/>
    </location>
</feature>
<dbReference type="Proteomes" id="UP000253509">
    <property type="component" value="Unassembled WGS sequence"/>
</dbReference>
<dbReference type="InterPro" id="IPR023401">
    <property type="entry name" value="ODC_N"/>
</dbReference>
<evidence type="ECO:0000313" key="2">
    <source>
        <dbReference type="EMBL" id="RBP73712.1"/>
    </source>
</evidence>
<comment type="caution">
    <text evidence="2">The sequence shown here is derived from an EMBL/GenBank/DDBJ whole genome shotgun (WGS) entry which is preliminary data.</text>
</comment>
<dbReference type="Gene3D" id="3.40.50.720">
    <property type="entry name" value="NAD(P)-binding Rossmann-like Domain"/>
    <property type="match status" value="1"/>
</dbReference>
<dbReference type="AlphaFoldDB" id="A0A366IMJ1"/>
<evidence type="ECO:0000256" key="1">
    <source>
        <dbReference type="SAM" id="MobiDB-lite"/>
    </source>
</evidence>
<dbReference type="Gene3D" id="3.30.1780.10">
    <property type="entry name" value="ornithine cyclodeaminase, domain 1"/>
    <property type="match status" value="1"/>
</dbReference>
<dbReference type="SUPFAM" id="SSF51735">
    <property type="entry name" value="NAD(P)-binding Rossmann-fold domains"/>
    <property type="match status" value="1"/>
</dbReference>
<gene>
    <name evidence="2" type="ORF">DFO65_102240</name>
</gene>
<dbReference type="Pfam" id="PF02423">
    <property type="entry name" value="OCD_Mu_crystall"/>
    <property type="match status" value="1"/>
</dbReference>
<dbReference type="GO" id="GO:0005737">
    <property type="term" value="C:cytoplasm"/>
    <property type="evidence" value="ECO:0007669"/>
    <property type="project" value="TreeGrafter"/>
</dbReference>
<reference evidence="2 3" key="1">
    <citation type="submission" date="2018-06" db="EMBL/GenBank/DDBJ databases">
        <title>Freshwater and sediment microbial communities from various areas in North America, analyzing microbe dynamics in response to fracking.</title>
        <authorList>
            <person name="Lamendella R."/>
        </authorList>
    </citation>
    <scope>NUCLEOTIDE SEQUENCE [LARGE SCALE GENOMIC DNA]</scope>
    <source>
        <strain evidence="2 3">3b_TX</strain>
    </source>
</reference>
<dbReference type="InterPro" id="IPR003462">
    <property type="entry name" value="ODC_Mu_crystall"/>
</dbReference>
<organism evidence="2 3">
    <name type="scientific">Brevibacterium celere</name>
    <dbReference type="NCBI Taxonomy" id="225845"/>
    <lineage>
        <taxon>Bacteria</taxon>
        <taxon>Bacillati</taxon>
        <taxon>Actinomycetota</taxon>
        <taxon>Actinomycetes</taxon>
        <taxon>Micrococcales</taxon>
        <taxon>Brevibacteriaceae</taxon>
        <taxon>Brevibacterium</taxon>
    </lineage>
</organism>
<dbReference type="RefSeq" id="WP_113903088.1">
    <property type="nucleotide sequence ID" value="NZ_QNSB01000002.1"/>
</dbReference>
<dbReference type="PANTHER" id="PTHR13812">
    <property type="entry name" value="KETIMINE REDUCTASE MU-CRYSTALLIN"/>
    <property type="match status" value="1"/>
</dbReference>
<accession>A0A366IMJ1</accession>
<proteinExistence type="predicted"/>
<protein>
    <submittedName>
        <fullName evidence="2">Ornithine cyclodeaminase</fullName>
    </submittedName>
</protein>
<dbReference type="PANTHER" id="PTHR13812:SF19">
    <property type="entry name" value="KETIMINE REDUCTASE MU-CRYSTALLIN"/>
    <property type="match status" value="1"/>
</dbReference>
<dbReference type="EMBL" id="QNSB01000002">
    <property type="protein sequence ID" value="RBP73712.1"/>
    <property type="molecule type" value="Genomic_DNA"/>
</dbReference>
<sequence length="335" mass="35028">MDDVKYLDAESVFSALSPAEAVDALTRVLAAGFDPEDDIPRTIRDVSAGNMIMMPAEIGDWVGVKLVGVAVRNAELGLPRIQGQYLMYDSRTMTLRAILDGTALTTLRTPAVSVAAVRPAFSRFTDPVRLVVFGAGPQGIGHVDTLAAVLDVGLAEATFVVRHPDRVDAVVRERGRVLRAGSAEVDAALAAADIVVTATTARTPLFSAELVRPGAVVLACGSHDPDARELPGGLMRSATVVVESMSTVLREGGDVVLAIQEGALDAESLVTMKQFTAAEAPAPEDRTVVFKGSGMSWEDLAVATTIVERATGEHESAGGEPVSAATERASAGERP</sequence>
<keyword evidence="3" id="KW-1185">Reference proteome</keyword>
<dbReference type="PIRSF" id="PIRSF001439">
    <property type="entry name" value="CryM"/>
    <property type="match status" value="1"/>
</dbReference>
<name>A0A366IMJ1_9MICO</name>